<dbReference type="NCBIfam" id="NF033551">
    <property type="entry name" value="transpos_IS1182"/>
    <property type="match status" value="1"/>
</dbReference>
<evidence type="ECO:0000259" key="1">
    <source>
        <dbReference type="Pfam" id="PF05598"/>
    </source>
</evidence>
<comment type="caution">
    <text evidence="3">The sequence shown here is derived from an EMBL/GenBank/DDBJ whole genome shotgun (WGS) entry which is preliminary data.</text>
</comment>
<dbReference type="InterPro" id="IPR008490">
    <property type="entry name" value="Transposase_InsH_N"/>
</dbReference>
<organism evidence="3">
    <name type="scientific">bioreactor metagenome</name>
    <dbReference type="NCBI Taxonomy" id="1076179"/>
    <lineage>
        <taxon>unclassified sequences</taxon>
        <taxon>metagenomes</taxon>
        <taxon>ecological metagenomes</taxon>
    </lineage>
</organism>
<evidence type="ECO:0000313" key="3">
    <source>
        <dbReference type="EMBL" id="MPM11282.1"/>
    </source>
</evidence>
<dbReference type="PANTHER" id="PTHR33408:SF2">
    <property type="entry name" value="TRANSPOSASE DDE DOMAIN-CONTAINING PROTEIN"/>
    <property type="match status" value="1"/>
</dbReference>
<reference evidence="3" key="1">
    <citation type="submission" date="2019-08" db="EMBL/GenBank/DDBJ databases">
        <authorList>
            <person name="Kucharzyk K."/>
            <person name="Murdoch R.W."/>
            <person name="Higgins S."/>
            <person name="Loffler F."/>
        </authorList>
    </citation>
    <scope>NUCLEOTIDE SEQUENCE</scope>
</reference>
<dbReference type="Pfam" id="PF05598">
    <property type="entry name" value="DUF772"/>
    <property type="match status" value="1"/>
</dbReference>
<dbReference type="AlphaFoldDB" id="A0A644X540"/>
<dbReference type="PANTHER" id="PTHR33408">
    <property type="entry name" value="TRANSPOSASE"/>
    <property type="match status" value="1"/>
</dbReference>
<proteinExistence type="predicted"/>
<dbReference type="EMBL" id="VSSQ01001809">
    <property type="protein sequence ID" value="MPM11282.1"/>
    <property type="molecule type" value="Genomic_DNA"/>
</dbReference>
<sequence length="535" mass="61639">MISKKTNLKNYNRIQAPRQIILPLDFGLMINENEPVRLLDAVLEELDYTELLHLYSPKGRKSAVSPVLFFKVFVFGMLEGIYSLRGLQRQCDVNLQYKWLLQSFRVPSHMAFGRFFKRLTVPVLNNLFAQFIKVLSEYDSITFEEAFIDGTKIEANANRYTFVWKKNVIKSLGKLKEKLSAVCQKLLALTGVDASALGDTALLDYLSKECRDSDIAFVHGTGKHKHPLQRIHEECEAVVEKRLEYEAHLGIMGERNSYSKTDNAATFMRMKEDHMGNGQLKPAYNVQFAVQSEYILGVGIFANPNDTRTLIPFLQQLEILHGRKIEHVVADAGYDSEENLAWLDRNGYLTVIKPKTYEVNKKRSYAEQIGRAENMQYDEAKNEYICAKGRRLRYAGTTTKKNSSGYMRESKVYQCSNCNYCSKRSECQRSVAEHGPMQSKRIFIADNYLKLQEKNMQLFSSPKGILLRINRSIQVEGSFGVMKEDFKYKRILRRGKENVYKELLMLAFGFNMRKLHNRIQSGRLGTRLFAVKEAC</sequence>
<accession>A0A644X540</accession>
<feature type="domain" description="Transposase DDE" evidence="2">
    <location>
        <begin position="385"/>
        <end position="516"/>
    </location>
</feature>
<gene>
    <name evidence="3" type="ORF">SDC9_57623</name>
</gene>
<feature type="domain" description="Transposase InsH N-terminal" evidence="1">
    <location>
        <begin position="29"/>
        <end position="118"/>
    </location>
</feature>
<protein>
    <submittedName>
        <fullName evidence="3">IS1182 family transposase ISClbu1</fullName>
    </submittedName>
</protein>
<evidence type="ECO:0000259" key="2">
    <source>
        <dbReference type="Pfam" id="PF13751"/>
    </source>
</evidence>
<dbReference type="InterPro" id="IPR047629">
    <property type="entry name" value="IS1182_transpos"/>
</dbReference>
<name>A0A644X540_9ZZZZ</name>
<dbReference type="Pfam" id="PF13751">
    <property type="entry name" value="DDE_Tnp_1_6"/>
    <property type="match status" value="1"/>
</dbReference>
<dbReference type="InterPro" id="IPR025668">
    <property type="entry name" value="Tnp_DDE_dom"/>
</dbReference>